<gene>
    <name evidence="9" type="ORF">CJP73_13835</name>
</gene>
<feature type="transmembrane region" description="Helical" evidence="8">
    <location>
        <begin position="172"/>
        <end position="192"/>
    </location>
</feature>
<keyword evidence="7 8" id="KW-0472">Membrane</keyword>
<dbReference type="NCBIfam" id="TIGR03173">
    <property type="entry name" value="pbuX"/>
    <property type="match status" value="1"/>
</dbReference>
<feature type="transmembrane region" description="Helical" evidence="8">
    <location>
        <begin position="409"/>
        <end position="432"/>
    </location>
</feature>
<dbReference type="Pfam" id="PF00860">
    <property type="entry name" value="Xan_ur_permease"/>
    <property type="match status" value="1"/>
</dbReference>
<dbReference type="NCBIfam" id="NF037981">
    <property type="entry name" value="NCS2_1"/>
    <property type="match status" value="1"/>
</dbReference>
<dbReference type="Proteomes" id="UP000266206">
    <property type="component" value="Unassembled WGS sequence"/>
</dbReference>
<dbReference type="PANTHER" id="PTHR42810">
    <property type="entry name" value="PURINE PERMEASE C1399.01C-RELATED"/>
    <property type="match status" value="1"/>
</dbReference>
<protein>
    <submittedName>
        <fullName evidence="9">Purine permease</fullName>
    </submittedName>
</protein>
<feature type="transmembrane region" description="Helical" evidence="8">
    <location>
        <begin position="29"/>
        <end position="47"/>
    </location>
</feature>
<feature type="transmembrane region" description="Helical" evidence="8">
    <location>
        <begin position="383"/>
        <end position="403"/>
    </location>
</feature>
<feature type="transmembrane region" description="Helical" evidence="8">
    <location>
        <begin position="347"/>
        <end position="371"/>
    </location>
</feature>
<dbReference type="RefSeq" id="WP_119516832.1">
    <property type="nucleotide sequence ID" value="NZ_NQYH01000015.1"/>
</dbReference>
<keyword evidence="6 8" id="KW-1133">Transmembrane helix</keyword>
<evidence type="ECO:0000256" key="3">
    <source>
        <dbReference type="ARBA" id="ARBA00022448"/>
    </source>
</evidence>
<evidence type="ECO:0000313" key="10">
    <source>
        <dbReference type="Proteomes" id="UP000266206"/>
    </source>
</evidence>
<keyword evidence="3" id="KW-0813">Transport</keyword>
<feature type="transmembrane region" description="Helical" evidence="8">
    <location>
        <begin position="110"/>
        <end position="133"/>
    </location>
</feature>
<dbReference type="EMBL" id="NQYH01000015">
    <property type="protein sequence ID" value="RIY39506.1"/>
    <property type="molecule type" value="Genomic_DNA"/>
</dbReference>
<evidence type="ECO:0000256" key="6">
    <source>
        <dbReference type="ARBA" id="ARBA00022989"/>
    </source>
</evidence>
<dbReference type="InterPro" id="IPR006042">
    <property type="entry name" value="Xan_ur_permease"/>
</dbReference>
<evidence type="ECO:0000256" key="2">
    <source>
        <dbReference type="ARBA" id="ARBA00008821"/>
    </source>
</evidence>
<evidence type="ECO:0000313" key="9">
    <source>
        <dbReference type="EMBL" id="RIY39506.1"/>
    </source>
</evidence>
<keyword evidence="5 8" id="KW-0812">Transmembrane</keyword>
<sequence length="460" mass="48872">MSTDNNSRDEVNEVLPAGRMFTLGLQHVLVMYAGAITVPLIVGGALGLPQDHIALLITADLLCCGIVSFLQAFGIGRWLGIRLPVMMGISYAGIAPMIAIGLNPEMGLPGLYGAIIGAGIIGVLIVPLVIRLLWLFPPIVTGTTLTSLGVSLFGVAIVWAGGGYGVEDFGSFKYIGTAGFVLLITLLVARFFKGFMGSIAILVGLAAGMLLAMAMGNVSFQGLNDMPWVQMVRPFQFGFPVFEWSSILTMTLVVIITMIESIGLFYSLAIITNRKLEKEDFARGLRTDAMGAVIGGIFNTFPYTSYAQNIGLVGITGVRSRFVCVVAAAILVALALFPKMAHIVAAIPHYVLGGAALIMFGMVAASGIRILQAVDFKNNRHNMFILAISLGVGLIPMVSPKFFGAAPEYLTPLLNSGVLLSVISAVILNLYFNGSNKEGISVTDNPELLEEQPHLESVRG</sequence>
<comment type="subcellular location">
    <subcellularLocation>
        <location evidence="1">Cell membrane</location>
        <topology evidence="1">Multi-pass membrane protein</topology>
    </subcellularLocation>
</comment>
<reference evidence="9 10" key="1">
    <citation type="submission" date="2017-08" db="EMBL/GenBank/DDBJ databases">
        <title>Pusillimonas indicus sp. nov., a member of the family Alcaligenaceae isolated from surface seawater.</title>
        <authorList>
            <person name="Li J."/>
        </authorList>
    </citation>
    <scope>NUCLEOTIDE SEQUENCE [LARGE SCALE GENOMIC DNA]</scope>
    <source>
        <strain evidence="9 10">L52-1-41</strain>
    </source>
</reference>
<dbReference type="InterPro" id="IPR017588">
    <property type="entry name" value="UacT-like"/>
</dbReference>
<dbReference type="InterPro" id="IPR006043">
    <property type="entry name" value="NCS2"/>
</dbReference>
<feature type="transmembrane region" description="Helical" evidence="8">
    <location>
        <begin position="322"/>
        <end position="341"/>
    </location>
</feature>
<feature type="transmembrane region" description="Helical" evidence="8">
    <location>
        <begin position="85"/>
        <end position="104"/>
    </location>
</feature>
<dbReference type="OrthoDB" id="9805749at2"/>
<organism evidence="9 10">
    <name type="scientific">Neopusillimonas maritima</name>
    <dbReference type="NCBI Taxonomy" id="2026239"/>
    <lineage>
        <taxon>Bacteria</taxon>
        <taxon>Pseudomonadati</taxon>
        <taxon>Pseudomonadota</taxon>
        <taxon>Betaproteobacteria</taxon>
        <taxon>Burkholderiales</taxon>
        <taxon>Alcaligenaceae</taxon>
        <taxon>Neopusillimonas</taxon>
    </lineage>
</organism>
<evidence type="ECO:0000256" key="1">
    <source>
        <dbReference type="ARBA" id="ARBA00004651"/>
    </source>
</evidence>
<proteinExistence type="inferred from homology"/>
<feature type="transmembrane region" description="Helical" evidence="8">
    <location>
        <begin position="244"/>
        <end position="268"/>
    </location>
</feature>
<evidence type="ECO:0000256" key="8">
    <source>
        <dbReference type="SAM" id="Phobius"/>
    </source>
</evidence>
<evidence type="ECO:0000256" key="7">
    <source>
        <dbReference type="ARBA" id="ARBA00023136"/>
    </source>
</evidence>
<feature type="transmembrane region" description="Helical" evidence="8">
    <location>
        <begin position="199"/>
        <end position="224"/>
    </location>
</feature>
<comment type="similarity">
    <text evidence="2">Belongs to the nucleobase:cation symporter-2 (NCS2) (TC 2.A.40) family.</text>
</comment>
<evidence type="ECO:0000256" key="5">
    <source>
        <dbReference type="ARBA" id="ARBA00022692"/>
    </source>
</evidence>
<comment type="caution">
    <text evidence="9">The sequence shown here is derived from an EMBL/GenBank/DDBJ whole genome shotgun (WGS) entry which is preliminary data.</text>
</comment>
<dbReference type="AlphaFoldDB" id="A0A3A1YPT1"/>
<name>A0A3A1YPT1_9BURK</name>
<feature type="transmembrane region" description="Helical" evidence="8">
    <location>
        <begin position="145"/>
        <end position="166"/>
    </location>
</feature>
<dbReference type="PANTHER" id="PTHR42810:SF4">
    <property type="entry name" value="URIC ACID TRANSPORTER UACT"/>
    <property type="match status" value="1"/>
</dbReference>
<dbReference type="GO" id="GO:0042907">
    <property type="term" value="F:xanthine transmembrane transporter activity"/>
    <property type="evidence" value="ECO:0007669"/>
    <property type="project" value="TreeGrafter"/>
</dbReference>
<evidence type="ECO:0000256" key="4">
    <source>
        <dbReference type="ARBA" id="ARBA00022475"/>
    </source>
</evidence>
<keyword evidence="4" id="KW-1003">Cell membrane</keyword>
<dbReference type="GO" id="GO:0005886">
    <property type="term" value="C:plasma membrane"/>
    <property type="evidence" value="ECO:0007669"/>
    <property type="project" value="UniProtKB-SubCell"/>
</dbReference>
<dbReference type="NCBIfam" id="TIGR00801">
    <property type="entry name" value="ncs2"/>
    <property type="match status" value="1"/>
</dbReference>
<feature type="transmembrane region" description="Helical" evidence="8">
    <location>
        <begin position="53"/>
        <end position="73"/>
    </location>
</feature>
<accession>A0A3A1YPT1</accession>